<evidence type="ECO:0000313" key="1">
    <source>
        <dbReference type="EMBL" id="QGW28932.1"/>
    </source>
</evidence>
<accession>A0A6I6GPQ9</accession>
<dbReference type="EMBL" id="CP046566">
    <property type="protein sequence ID" value="QGW28932.1"/>
    <property type="molecule type" value="Genomic_DNA"/>
</dbReference>
<dbReference type="RefSeq" id="WP_157479285.1">
    <property type="nucleotide sequence ID" value="NZ_CP046566.1"/>
</dbReference>
<dbReference type="Proteomes" id="UP000426027">
    <property type="component" value="Chromosome"/>
</dbReference>
<protein>
    <submittedName>
        <fullName evidence="1">Uncharacterized protein</fullName>
    </submittedName>
</protein>
<organism evidence="1 2">
    <name type="scientific">Phnomibacter ginsenosidimutans</name>
    <dbReference type="NCBI Taxonomy" id="2676868"/>
    <lineage>
        <taxon>Bacteria</taxon>
        <taxon>Pseudomonadati</taxon>
        <taxon>Bacteroidota</taxon>
        <taxon>Chitinophagia</taxon>
        <taxon>Chitinophagales</taxon>
        <taxon>Chitinophagaceae</taxon>
        <taxon>Phnomibacter</taxon>
    </lineage>
</organism>
<evidence type="ECO:0000313" key="2">
    <source>
        <dbReference type="Proteomes" id="UP000426027"/>
    </source>
</evidence>
<gene>
    <name evidence="1" type="ORF">GLV81_13225</name>
</gene>
<name>A0A6I6GPQ9_9BACT</name>
<reference evidence="1 2" key="1">
    <citation type="submission" date="2019-11" db="EMBL/GenBank/DDBJ databases">
        <authorList>
            <person name="Im W.T."/>
        </authorList>
    </citation>
    <scope>NUCLEOTIDE SEQUENCE [LARGE SCALE GENOMIC DNA]</scope>
    <source>
        <strain evidence="1 2">SB-02</strain>
    </source>
</reference>
<keyword evidence="2" id="KW-1185">Reference proteome</keyword>
<dbReference type="KEGG" id="fls:GLV81_13225"/>
<dbReference type="AlphaFoldDB" id="A0A6I6GPQ9"/>
<sequence>MDVDSNKVFTARAETIINKETYVYSVQVIQLRNPDAVEDDYDQLTQYLDYIKSTLNIADEEGYKKVNGLTRGKLAKAISDSWSDHTGIEFKVMGWIQGRTMAVLYVMGQGPLPAKLGINNFLNGFQFPAAF</sequence>
<proteinExistence type="predicted"/>